<organism evidence="2">
    <name type="scientific">viral metagenome</name>
    <dbReference type="NCBI Taxonomy" id="1070528"/>
    <lineage>
        <taxon>unclassified sequences</taxon>
        <taxon>metagenomes</taxon>
        <taxon>organismal metagenomes</taxon>
    </lineage>
</organism>
<name>A0A6C0JHN6_9ZZZZ</name>
<reference evidence="2" key="1">
    <citation type="journal article" date="2020" name="Nature">
        <title>Giant virus diversity and host interactions through global metagenomics.</title>
        <authorList>
            <person name="Schulz F."/>
            <person name="Roux S."/>
            <person name="Paez-Espino D."/>
            <person name="Jungbluth S."/>
            <person name="Walsh D.A."/>
            <person name="Denef V.J."/>
            <person name="McMahon K.D."/>
            <person name="Konstantinidis K.T."/>
            <person name="Eloe-Fadrosh E.A."/>
            <person name="Kyrpides N.C."/>
            <person name="Woyke T."/>
        </authorList>
    </citation>
    <scope>NUCLEOTIDE SEQUENCE</scope>
    <source>
        <strain evidence="2">GVMAG-M-3300027708-5</strain>
    </source>
</reference>
<dbReference type="AlphaFoldDB" id="A0A6C0JHN6"/>
<dbReference type="EMBL" id="MN740407">
    <property type="protein sequence ID" value="QHU05099.1"/>
    <property type="molecule type" value="Genomic_DNA"/>
</dbReference>
<feature type="region of interest" description="Disordered" evidence="1">
    <location>
        <begin position="1"/>
        <end position="47"/>
    </location>
</feature>
<evidence type="ECO:0000313" key="2">
    <source>
        <dbReference type="EMBL" id="QHU05099.1"/>
    </source>
</evidence>
<proteinExistence type="predicted"/>
<protein>
    <submittedName>
        <fullName evidence="2">Uncharacterized protein</fullName>
    </submittedName>
</protein>
<sequence length="375" mass="42621">MSDKKTLNINPDLFSFSKNTTRKKRDKNDPGGIKIKASPKKKNDTLKKKSILKMIRQHQEDRYKKLFEEDKSPIKSQSTDTQFNKEFQEARLFMENLTDKKAESDKIKNYTLRNKSYPNENLNSLLLQPSMDPLQIVNPVGNSIINSSAMPLTLNPSAQIPKYGCLKNGTLPTYRNFMNQTRKQMPTTASFNPYSNIPNPSSPILIGGNSNETKNENLAKTNAINAVSSIPIMGGKSDHVEQRINDSLSRIKQMNQTALKLQQMKKNAKPKKMKQKKTKRRTYKVGKSTVLPKISVLVSNKTIRNNISTQKQLLKQVNMQEIKSYLMKRGFIKVGSTAPNDVLRKMYESAIMICGEVQNHNPENLLYNYMNGGEA</sequence>
<accession>A0A6C0JHN6</accession>
<evidence type="ECO:0000256" key="1">
    <source>
        <dbReference type="SAM" id="MobiDB-lite"/>
    </source>
</evidence>